<dbReference type="Pfam" id="PF00059">
    <property type="entry name" value="Lectin_C"/>
    <property type="match status" value="1"/>
</dbReference>
<dbReference type="SMART" id="SM00034">
    <property type="entry name" value="CLECT"/>
    <property type="match status" value="2"/>
</dbReference>
<dbReference type="Gene3D" id="3.10.100.10">
    <property type="entry name" value="Mannose-Binding Protein A, subunit A"/>
    <property type="match status" value="2"/>
</dbReference>
<accession>A0ABP1PIP8</accession>
<keyword evidence="2" id="KW-0732">Signal</keyword>
<dbReference type="InterPro" id="IPR016187">
    <property type="entry name" value="CTDL_fold"/>
</dbReference>
<evidence type="ECO:0000256" key="2">
    <source>
        <dbReference type="SAM" id="SignalP"/>
    </source>
</evidence>
<feature type="region of interest" description="Disordered" evidence="1">
    <location>
        <begin position="346"/>
        <end position="442"/>
    </location>
</feature>
<evidence type="ECO:0000313" key="5">
    <source>
        <dbReference type="Proteomes" id="UP001642540"/>
    </source>
</evidence>
<feature type="compositionally biased region" description="Low complexity" evidence="1">
    <location>
        <begin position="418"/>
        <end position="429"/>
    </location>
</feature>
<feature type="compositionally biased region" description="Polar residues" evidence="1">
    <location>
        <begin position="430"/>
        <end position="442"/>
    </location>
</feature>
<feature type="compositionally biased region" description="Polar residues" evidence="1">
    <location>
        <begin position="370"/>
        <end position="381"/>
    </location>
</feature>
<dbReference type="Proteomes" id="UP001642540">
    <property type="component" value="Unassembled WGS sequence"/>
</dbReference>
<proteinExistence type="predicted"/>
<dbReference type="PROSITE" id="PS50041">
    <property type="entry name" value="C_TYPE_LECTIN_2"/>
    <property type="match status" value="1"/>
</dbReference>
<evidence type="ECO:0000256" key="1">
    <source>
        <dbReference type="SAM" id="MobiDB-lite"/>
    </source>
</evidence>
<reference evidence="4 5" key="1">
    <citation type="submission" date="2024-08" db="EMBL/GenBank/DDBJ databases">
        <authorList>
            <person name="Cucini C."/>
            <person name="Frati F."/>
        </authorList>
    </citation>
    <scope>NUCLEOTIDE SEQUENCE [LARGE SCALE GENOMIC DNA]</scope>
</reference>
<dbReference type="InterPro" id="IPR016186">
    <property type="entry name" value="C-type_lectin-like/link_sf"/>
</dbReference>
<evidence type="ECO:0000259" key="3">
    <source>
        <dbReference type="PROSITE" id="PS50041"/>
    </source>
</evidence>
<gene>
    <name evidence="4" type="ORF">ODALV1_LOCUS444</name>
</gene>
<organism evidence="4 5">
    <name type="scientific">Orchesella dallaii</name>
    <dbReference type="NCBI Taxonomy" id="48710"/>
    <lineage>
        <taxon>Eukaryota</taxon>
        <taxon>Metazoa</taxon>
        <taxon>Ecdysozoa</taxon>
        <taxon>Arthropoda</taxon>
        <taxon>Hexapoda</taxon>
        <taxon>Collembola</taxon>
        <taxon>Entomobryomorpha</taxon>
        <taxon>Entomobryoidea</taxon>
        <taxon>Orchesellidae</taxon>
        <taxon>Orchesellinae</taxon>
        <taxon>Orchesella</taxon>
    </lineage>
</organism>
<feature type="compositionally biased region" description="Low complexity" evidence="1">
    <location>
        <begin position="389"/>
        <end position="403"/>
    </location>
</feature>
<protein>
    <recommendedName>
        <fullName evidence="3">C-type lectin domain-containing protein</fullName>
    </recommendedName>
</protein>
<feature type="domain" description="C-type lectin" evidence="3">
    <location>
        <begin position="30"/>
        <end position="152"/>
    </location>
</feature>
<keyword evidence="5" id="KW-1185">Reference proteome</keyword>
<dbReference type="SUPFAM" id="SSF56436">
    <property type="entry name" value="C-type lectin-like"/>
    <property type="match status" value="2"/>
</dbReference>
<comment type="caution">
    <text evidence="4">The sequence shown here is derived from an EMBL/GenBank/DDBJ whole genome shotgun (WGS) entry which is preliminary data.</text>
</comment>
<feature type="chain" id="PRO_5045354694" description="C-type lectin domain-containing protein" evidence="2">
    <location>
        <begin position="19"/>
        <end position="574"/>
    </location>
</feature>
<sequence length="574" mass="64290">MKILFVSLVLGTFLAVSSKPLDNVHVLGTVEGKTFVNTNANLTWNEAKGFCKRNGWSLAKITSHAQAIFLKASFSPDQFDGWYWVGAQHNKNTGSFVWTETGHRVSSLNSLGFSGWSNEDEDKNCLIYSSNNHAWGYYFTRACHHGHSTLCESSHPIERTSNIPQSRNEWRNLGTFRGKTYFADKYMRSWTESEAICKSKGLQLASVSPDSAQLQFFRESSKHINFHGWFWVANTAFPSLGRSRLGTGNCKGFDGRNGGNFERDCLHRHFTLCESKNAAELETSVNYGSDSQETSEEQTENITELNTLQLETTVNNGGDSQETSQEQTENITEMNTLELETTINYGGDSQETSEEHSENINDSDLFELETSGNYGGDSQKTSQEHSENITELNTLELETTVNNGGNSQETSQEHSENTTELDTQELETTVNDGGDSQETSLEHSANIAELDTRELETTVNDGGDSQETIQEHSANIAELDTRELETTVNYGSYSQEASQEQSENIIEMNSQELETSVKYAVDSQEMSQEHSENIIEMNTLELETSVKYAVDSQKTGQEHSEYSTELDTLELLEY</sequence>
<evidence type="ECO:0000313" key="4">
    <source>
        <dbReference type="EMBL" id="CAL8068751.1"/>
    </source>
</evidence>
<dbReference type="InterPro" id="IPR001304">
    <property type="entry name" value="C-type_lectin-like"/>
</dbReference>
<name>A0ABP1PIP8_9HEXA</name>
<feature type="signal peptide" evidence="2">
    <location>
        <begin position="1"/>
        <end position="18"/>
    </location>
</feature>
<dbReference type="CDD" id="cd00037">
    <property type="entry name" value="CLECT"/>
    <property type="match status" value="1"/>
</dbReference>
<dbReference type="EMBL" id="CAXLJM020000002">
    <property type="protein sequence ID" value="CAL8068751.1"/>
    <property type="molecule type" value="Genomic_DNA"/>
</dbReference>